<sequence length="380" mass="40848">LPAVDKGRGAFTFLALATLLETNVFAIAASYGSFQDYHLASPKSPLFGASASLITITGAMITLGTYFGPFLFLSFVRAYPEYVRIFLAVSASACSAGHLLASIRPTPTLTLLFQGVMVGLGAGAFSTPSNFWLPQWFDERRGLATGVMYLGSGIGGVIFPFLINWLLQRVGFAWTMRVLALILSAVGVIIVLGMRPRLSPKRSVTGRRVRNESLLSLLLPHHPRIINTPLGLIHGLIQLVQAAAYWSISYYISPYATSLGMSSSTATLMLALLNVSQGISYVIFGRMADRGHLIPVLILSSTMGSILVSLLLGFSKTFGSLISFSILYGLTNGGFATLIAQQAREMAKIAEVEVTTIFVEYLGWRGTGGLIGPLICSTLY</sequence>
<name>A0ACD0NRN6_9BASI</name>
<keyword evidence="2" id="KW-1185">Reference proteome</keyword>
<evidence type="ECO:0000313" key="2">
    <source>
        <dbReference type="Proteomes" id="UP000245626"/>
    </source>
</evidence>
<feature type="non-terminal residue" evidence="1">
    <location>
        <position position="380"/>
    </location>
</feature>
<evidence type="ECO:0000313" key="1">
    <source>
        <dbReference type="EMBL" id="PWN48481.1"/>
    </source>
</evidence>
<accession>A0ACD0NRN6</accession>
<organism evidence="1 2">
    <name type="scientific">Violaceomyces palustris</name>
    <dbReference type="NCBI Taxonomy" id="1673888"/>
    <lineage>
        <taxon>Eukaryota</taxon>
        <taxon>Fungi</taxon>
        <taxon>Dikarya</taxon>
        <taxon>Basidiomycota</taxon>
        <taxon>Ustilaginomycotina</taxon>
        <taxon>Ustilaginomycetes</taxon>
        <taxon>Violaceomycetales</taxon>
        <taxon>Violaceomycetaceae</taxon>
        <taxon>Violaceomyces</taxon>
    </lineage>
</organism>
<feature type="non-terminal residue" evidence="1">
    <location>
        <position position="1"/>
    </location>
</feature>
<proteinExistence type="predicted"/>
<dbReference type="Proteomes" id="UP000245626">
    <property type="component" value="Unassembled WGS sequence"/>
</dbReference>
<dbReference type="EMBL" id="KZ820195">
    <property type="protein sequence ID" value="PWN48481.1"/>
    <property type="molecule type" value="Genomic_DNA"/>
</dbReference>
<reference evidence="1 2" key="1">
    <citation type="journal article" date="2018" name="Mol. Biol. Evol.">
        <title>Broad Genomic Sampling Reveals a Smut Pathogenic Ancestry of the Fungal Clade Ustilaginomycotina.</title>
        <authorList>
            <person name="Kijpornyongpan T."/>
            <person name="Mondo S.J."/>
            <person name="Barry K."/>
            <person name="Sandor L."/>
            <person name="Lee J."/>
            <person name="Lipzen A."/>
            <person name="Pangilinan J."/>
            <person name="LaButti K."/>
            <person name="Hainaut M."/>
            <person name="Henrissat B."/>
            <person name="Grigoriev I.V."/>
            <person name="Spatafora J.W."/>
            <person name="Aime M.C."/>
        </authorList>
    </citation>
    <scope>NUCLEOTIDE SEQUENCE [LARGE SCALE GENOMIC DNA]</scope>
    <source>
        <strain evidence="1 2">SA 807</strain>
    </source>
</reference>
<protein>
    <submittedName>
        <fullName evidence="1">MFS general substrate transporter</fullName>
    </submittedName>
</protein>
<gene>
    <name evidence="1" type="ORF">IE53DRAFT_302533</name>
</gene>